<dbReference type="EMBL" id="CAICTM010001670">
    <property type="protein sequence ID" value="CAB9525404.1"/>
    <property type="molecule type" value="Genomic_DNA"/>
</dbReference>
<reference evidence="2" key="1">
    <citation type="submission" date="2020-06" db="EMBL/GenBank/DDBJ databases">
        <authorList>
            <consortium name="Plant Systems Biology data submission"/>
        </authorList>
    </citation>
    <scope>NUCLEOTIDE SEQUENCE</scope>
    <source>
        <strain evidence="2">D6</strain>
    </source>
</reference>
<keyword evidence="3" id="KW-1185">Reference proteome</keyword>
<comment type="caution">
    <text evidence="2">The sequence shown here is derived from an EMBL/GenBank/DDBJ whole genome shotgun (WGS) entry which is preliminary data.</text>
</comment>
<accession>A0A9N8EUN3</accession>
<dbReference type="PANTHER" id="PTHR36960:SF1">
    <property type="entry name" value="SI:DKEY-32E6.3"/>
    <property type="match status" value="1"/>
</dbReference>
<dbReference type="PANTHER" id="PTHR36960">
    <property type="entry name" value="SI:DKEY-32E6.3"/>
    <property type="match status" value="1"/>
</dbReference>
<name>A0A9N8EUN3_9STRA</name>
<dbReference type="AlphaFoldDB" id="A0A9N8EUN3"/>
<evidence type="ECO:0000256" key="1">
    <source>
        <dbReference type="SAM" id="MobiDB-lite"/>
    </source>
</evidence>
<sequence length="425" mass="48009">MSLHKNNDHPNDDGAPLPRIISERDDASSEQNDPTATCTSVDDSSSMHWILHWDINETILVGDEVGGDTIEDCFNKIIAKSAFVQKTADNAVGDDDNDFDSTTAMIPTHWWDGSPLKDEEGGPPPPLYTGWDWPKGCCPYYRTSYKRISKTFTDGHGAVYKPLYKEIEQRLTRRQQPDLFDNIIPAFFHTMNQLIHSPSSPNNPPVTIVFRTFGTDLPSIAQAMTAFAQGKHPDYPDFVHPQYELDASRLYYAKWVLQDHAGGGAEKQEEDERKRYQYQLFRQDDGSMVASGDQQVLDLLHNTGSSDQQHYVFGIQDDYPMWKAHTWEPWAGKPVWKLDGDSKHHHILLDDNIHNLPHDGIASVRQPTDNECFESLSGPEIQSMHGVHLIRVPTIEPIMNTDWFLQQIAKVQAAALLARASTGTT</sequence>
<organism evidence="2 3">
    <name type="scientific">Seminavis robusta</name>
    <dbReference type="NCBI Taxonomy" id="568900"/>
    <lineage>
        <taxon>Eukaryota</taxon>
        <taxon>Sar</taxon>
        <taxon>Stramenopiles</taxon>
        <taxon>Ochrophyta</taxon>
        <taxon>Bacillariophyta</taxon>
        <taxon>Bacillariophyceae</taxon>
        <taxon>Bacillariophycidae</taxon>
        <taxon>Naviculales</taxon>
        <taxon>Naviculaceae</taxon>
        <taxon>Seminavis</taxon>
    </lineage>
</organism>
<dbReference type="Proteomes" id="UP001153069">
    <property type="component" value="Unassembled WGS sequence"/>
</dbReference>
<evidence type="ECO:0000313" key="2">
    <source>
        <dbReference type="EMBL" id="CAB9525404.1"/>
    </source>
</evidence>
<evidence type="ECO:0000313" key="3">
    <source>
        <dbReference type="Proteomes" id="UP001153069"/>
    </source>
</evidence>
<gene>
    <name evidence="2" type="ORF">SEMRO_1672_G290140.2</name>
</gene>
<protein>
    <submittedName>
        <fullName evidence="2">Uncharacterized protein</fullName>
    </submittedName>
</protein>
<feature type="compositionally biased region" description="Basic and acidic residues" evidence="1">
    <location>
        <begin position="1"/>
        <end position="12"/>
    </location>
</feature>
<feature type="region of interest" description="Disordered" evidence="1">
    <location>
        <begin position="1"/>
        <end position="20"/>
    </location>
</feature>
<dbReference type="OrthoDB" id="417678at2759"/>
<proteinExistence type="predicted"/>